<evidence type="ECO:0000313" key="5">
    <source>
        <dbReference type="Proteomes" id="UP001361570"/>
    </source>
</evidence>
<dbReference type="CDD" id="cd04496">
    <property type="entry name" value="SSB_OBF"/>
    <property type="match status" value="1"/>
</dbReference>
<organism evidence="4 5">
    <name type="scientific">Klenkia sesuvii</name>
    <dbReference type="NCBI Taxonomy" id="3103137"/>
    <lineage>
        <taxon>Bacteria</taxon>
        <taxon>Bacillati</taxon>
        <taxon>Actinomycetota</taxon>
        <taxon>Actinomycetes</taxon>
        <taxon>Geodermatophilales</taxon>
        <taxon>Geodermatophilaceae</taxon>
        <taxon>Klenkia</taxon>
    </lineage>
</organism>
<proteinExistence type="predicted"/>
<feature type="compositionally biased region" description="Basic and acidic residues" evidence="3">
    <location>
        <begin position="136"/>
        <end position="148"/>
    </location>
</feature>
<dbReference type="InterPro" id="IPR000424">
    <property type="entry name" value="Primosome_PriB/ssb"/>
</dbReference>
<protein>
    <submittedName>
        <fullName evidence="4">Single-stranded DNA-binding protein</fullName>
    </submittedName>
</protein>
<evidence type="ECO:0000256" key="1">
    <source>
        <dbReference type="ARBA" id="ARBA00023125"/>
    </source>
</evidence>
<evidence type="ECO:0000256" key="3">
    <source>
        <dbReference type="SAM" id="MobiDB-lite"/>
    </source>
</evidence>
<keyword evidence="1 2" id="KW-0238">DNA-binding</keyword>
<dbReference type="RefSeq" id="WP_336406007.1">
    <property type="nucleotide sequence ID" value="NZ_JBAPLU010000028.1"/>
</dbReference>
<sequence length="170" mass="18619">MNDTPLTIVGNLVEDPRSTATANGRVVKFRLASSSRRFDPQQQAWVPKNDIFIGIDCWGQLADNVMVSLHKGDPVVVQGELRLDEWDTDEGRRSAFKVKAYAVGPDLAKGRAAFERTTRMVVPPPLTEDGAVPDLVDDHAHDPARGTDPDFDDDRAERDRAGAVLEAALA</sequence>
<dbReference type="GO" id="GO:0003677">
    <property type="term" value="F:DNA binding"/>
    <property type="evidence" value="ECO:0007669"/>
    <property type="project" value="UniProtKB-KW"/>
</dbReference>
<dbReference type="EMBL" id="JBAPLU010000028">
    <property type="protein sequence ID" value="MEI4273891.1"/>
    <property type="molecule type" value="Genomic_DNA"/>
</dbReference>
<feature type="region of interest" description="Disordered" evidence="3">
    <location>
        <begin position="123"/>
        <end position="170"/>
    </location>
</feature>
<gene>
    <name evidence="4" type="ORF">TEK04_19390</name>
</gene>
<comment type="caution">
    <text evidence="4">The sequence shown here is derived from an EMBL/GenBank/DDBJ whole genome shotgun (WGS) entry which is preliminary data.</text>
</comment>
<dbReference type="InterPro" id="IPR012340">
    <property type="entry name" value="NA-bd_OB-fold"/>
</dbReference>
<evidence type="ECO:0000256" key="2">
    <source>
        <dbReference type="PROSITE-ProRule" id="PRU00252"/>
    </source>
</evidence>
<keyword evidence="5" id="KW-1185">Reference proteome</keyword>
<dbReference type="Proteomes" id="UP001361570">
    <property type="component" value="Unassembled WGS sequence"/>
</dbReference>
<reference evidence="4 5" key="1">
    <citation type="submission" date="2024-03" db="EMBL/GenBank/DDBJ databases">
        <title>Draft genome sequence of Klenkia sp. LSe6-5.</title>
        <authorList>
            <person name="Duangmal K."/>
            <person name="Chantavorakit T."/>
        </authorList>
    </citation>
    <scope>NUCLEOTIDE SEQUENCE [LARGE SCALE GENOMIC DNA]</scope>
    <source>
        <strain evidence="4 5">LSe6-5</strain>
    </source>
</reference>
<accession>A0ABU8DYG9</accession>
<evidence type="ECO:0000313" key="4">
    <source>
        <dbReference type="EMBL" id="MEI4273891.1"/>
    </source>
</evidence>
<dbReference type="SUPFAM" id="SSF50249">
    <property type="entry name" value="Nucleic acid-binding proteins"/>
    <property type="match status" value="1"/>
</dbReference>
<dbReference type="Pfam" id="PF00436">
    <property type="entry name" value="SSB"/>
    <property type="match status" value="1"/>
</dbReference>
<name>A0ABU8DYG9_9ACTN</name>
<dbReference type="Gene3D" id="2.40.50.140">
    <property type="entry name" value="Nucleic acid-binding proteins"/>
    <property type="match status" value="1"/>
</dbReference>
<dbReference type="PROSITE" id="PS50935">
    <property type="entry name" value="SSB"/>
    <property type="match status" value="1"/>
</dbReference>